<gene>
    <name evidence="1" type="ORF">CEXT_454801</name>
</gene>
<evidence type="ECO:0000313" key="1">
    <source>
        <dbReference type="EMBL" id="GIZ01437.1"/>
    </source>
</evidence>
<dbReference type="EMBL" id="BPLR01001299">
    <property type="protein sequence ID" value="GIZ01437.1"/>
    <property type="molecule type" value="Genomic_DNA"/>
</dbReference>
<organism evidence="1 2">
    <name type="scientific">Caerostris extrusa</name>
    <name type="common">Bark spider</name>
    <name type="synonym">Caerostris bankana</name>
    <dbReference type="NCBI Taxonomy" id="172846"/>
    <lineage>
        <taxon>Eukaryota</taxon>
        <taxon>Metazoa</taxon>
        <taxon>Ecdysozoa</taxon>
        <taxon>Arthropoda</taxon>
        <taxon>Chelicerata</taxon>
        <taxon>Arachnida</taxon>
        <taxon>Araneae</taxon>
        <taxon>Araneomorphae</taxon>
        <taxon>Entelegynae</taxon>
        <taxon>Araneoidea</taxon>
        <taxon>Araneidae</taxon>
        <taxon>Caerostris</taxon>
    </lineage>
</organism>
<protein>
    <submittedName>
        <fullName evidence="1">Uncharacterized protein</fullName>
    </submittedName>
</protein>
<dbReference type="Proteomes" id="UP001054945">
    <property type="component" value="Unassembled WGS sequence"/>
</dbReference>
<keyword evidence="2" id="KW-1185">Reference proteome</keyword>
<evidence type="ECO:0000313" key="2">
    <source>
        <dbReference type="Proteomes" id="UP001054945"/>
    </source>
</evidence>
<sequence>MQKDNCECSDSMVNAGTVAARYCKGSLLGMLLHIISWVSIISMIADSATSCGCIKSVVSAYKLCLPVHSEKCENQIMHADFSSAYIFCLSMSSREMTYFALKGDRSGLPYKSIGRECDNGEISLEVLTFGSSYWHAWLLSRSLEEQGIQPRAFTYKTDPGNLCLNYTEMDHGLKDGDFICDF</sequence>
<dbReference type="AlphaFoldDB" id="A0AAV4Y2B3"/>
<comment type="caution">
    <text evidence="1">The sequence shown here is derived from an EMBL/GenBank/DDBJ whole genome shotgun (WGS) entry which is preliminary data.</text>
</comment>
<name>A0AAV4Y2B3_CAEEX</name>
<proteinExistence type="predicted"/>
<accession>A0AAV4Y2B3</accession>
<reference evidence="1 2" key="1">
    <citation type="submission" date="2021-06" db="EMBL/GenBank/DDBJ databases">
        <title>Caerostris extrusa draft genome.</title>
        <authorList>
            <person name="Kono N."/>
            <person name="Arakawa K."/>
        </authorList>
    </citation>
    <scope>NUCLEOTIDE SEQUENCE [LARGE SCALE GENOMIC DNA]</scope>
</reference>